<feature type="region of interest" description="Disordered" evidence="1">
    <location>
        <begin position="198"/>
        <end position="241"/>
    </location>
</feature>
<keyword evidence="5" id="KW-1185">Reference proteome</keyword>
<dbReference type="Proteomes" id="UP000243975">
    <property type="component" value="Unassembled WGS sequence"/>
</dbReference>
<feature type="domain" description="DUF4378" evidence="2">
    <location>
        <begin position="481"/>
        <end position="621"/>
    </location>
</feature>
<comment type="caution">
    <text evidence="4">The sequence shown here is derived from an EMBL/GenBank/DDBJ whole genome shotgun (WGS) entry which is preliminary data.</text>
</comment>
<dbReference type="STRING" id="59895.A0A124SEE0"/>
<feature type="domain" description="DUF3741" evidence="3">
    <location>
        <begin position="78"/>
        <end position="108"/>
    </location>
</feature>
<dbReference type="Gramene" id="KVH99802">
    <property type="protein sequence ID" value="KVH99802"/>
    <property type="gene ID" value="Ccrd_021926"/>
</dbReference>
<evidence type="ECO:0000313" key="5">
    <source>
        <dbReference type="Proteomes" id="UP000243975"/>
    </source>
</evidence>
<gene>
    <name evidence="4" type="ORF">Ccrd_021926</name>
</gene>
<dbReference type="OMA" id="KSWDGCL"/>
<protein>
    <recommendedName>
        <fullName evidence="6">DUF4378 domain-containing protein</fullName>
    </recommendedName>
</protein>
<proteinExistence type="predicted"/>
<sequence length="629" mass="70658">MRVEKQGSIANRGFLHLFDWNVKSRKKLLYKTPYLPEQSKQKRSNDTNMPITQFHPVNEDYTANSLSLKGSSVYSCASSQMNEDEYGKSPGVVARLMGLDSMPTSNFSDTLLDSQSMRDSSAPYVRKSPKFERKDCPQMEQKHKVIEKFQTGSLPPKSAKSVPITQNKLLSPIKSSRFVSSDDPACITEAASKIPLVGSSSVSSSARKPSKISGSSRRVGESNAARNLKGQSMNKSWDGCLDSKPLKVLEDGKKSVSLALQAKVNIQKREGLSSRSLYSADSINSQPNKQKNTLKKPSTNSVLKQNNQKQNCVLDRGKSAAKSSVSSIRSQSRKQVPEKNLSKVSRNSTNKTINQRKDSTEDVKNGVRDKNDRNRNVVRSSGSDIVSFTFTSPISRSTDKKNELNGLKSANGGDSLSILLDKKLRDLTAMSSPSGSQESSISFRTRINRIPIFEGKRNQDRKSTMMDVDDAEQCNKSEPCYVKDILSDVESMFEDFSLGRTRKIVNPRRFDQLEAQRMVLEKQDELKLRRKLVFDCVSECVDSKCRVWARGLAVVRRKDWLAEEVCNKMSGWEQMKDCMVEELVDEDMSGDQRQKWLDYDVEVFEIGVEIERRLLDSLINEVVADILVP</sequence>
<reference evidence="4 5" key="1">
    <citation type="journal article" date="2016" name="Sci. Rep.">
        <title>The genome sequence of the outbreeding globe artichoke constructed de novo incorporating a phase-aware low-pass sequencing strategy of F1 progeny.</title>
        <authorList>
            <person name="Scaglione D."/>
            <person name="Reyes-Chin-Wo S."/>
            <person name="Acquadro A."/>
            <person name="Froenicke L."/>
            <person name="Portis E."/>
            <person name="Beitel C."/>
            <person name="Tirone M."/>
            <person name="Mauro R."/>
            <person name="Lo Monaco A."/>
            <person name="Mauromicale G."/>
            <person name="Faccioli P."/>
            <person name="Cattivelli L."/>
            <person name="Rieseberg L."/>
            <person name="Michelmore R."/>
            <person name="Lanteri S."/>
        </authorList>
    </citation>
    <scope>NUCLEOTIDE SEQUENCE [LARGE SCALE GENOMIC DNA]</scope>
    <source>
        <strain evidence="4">2C</strain>
    </source>
</reference>
<feature type="region of interest" description="Disordered" evidence="1">
    <location>
        <begin position="270"/>
        <end position="379"/>
    </location>
</feature>
<organism evidence="4 5">
    <name type="scientific">Cynara cardunculus var. scolymus</name>
    <name type="common">Globe artichoke</name>
    <name type="synonym">Cynara scolymus</name>
    <dbReference type="NCBI Taxonomy" id="59895"/>
    <lineage>
        <taxon>Eukaryota</taxon>
        <taxon>Viridiplantae</taxon>
        <taxon>Streptophyta</taxon>
        <taxon>Embryophyta</taxon>
        <taxon>Tracheophyta</taxon>
        <taxon>Spermatophyta</taxon>
        <taxon>Magnoliopsida</taxon>
        <taxon>eudicotyledons</taxon>
        <taxon>Gunneridae</taxon>
        <taxon>Pentapetalae</taxon>
        <taxon>asterids</taxon>
        <taxon>campanulids</taxon>
        <taxon>Asterales</taxon>
        <taxon>Asteraceae</taxon>
        <taxon>Carduoideae</taxon>
        <taxon>Cardueae</taxon>
        <taxon>Carduinae</taxon>
        <taxon>Cynara</taxon>
    </lineage>
</organism>
<name>A0A124SEE0_CYNCS</name>
<evidence type="ECO:0008006" key="6">
    <source>
        <dbReference type="Google" id="ProtNLM"/>
    </source>
</evidence>
<dbReference type="EMBL" id="LEKV01003413">
    <property type="protein sequence ID" value="KVH99802.1"/>
    <property type="molecule type" value="Genomic_DNA"/>
</dbReference>
<dbReference type="Pfam" id="PF14309">
    <property type="entry name" value="DUF4378"/>
    <property type="match status" value="1"/>
</dbReference>
<evidence type="ECO:0000259" key="3">
    <source>
        <dbReference type="Pfam" id="PF14383"/>
    </source>
</evidence>
<feature type="compositionally biased region" description="Low complexity" evidence="1">
    <location>
        <begin position="198"/>
        <end position="216"/>
    </location>
</feature>
<feature type="region of interest" description="Disordered" evidence="1">
    <location>
        <begin position="118"/>
        <end position="138"/>
    </location>
</feature>
<feature type="compositionally biased region" description="Basic and acidic residues" evidence="1">
    <location>
        <begin position="355"/>
        <end position="375"/>
    </location>
</feature>
<accession>A0A124SEE0</accession>
<dbReference type="AlphaFoldDB" id="A0A124SEE0"/>
<feature type="compositionally biased region" description="Basic and acidic residues" evidence="1">
    <location>
        <begin position="129"/>
        <end position="138"/>
    </location>
</feature>
<feature type="compositionally biased region" description="Low complexity" evidence="1">
    <location>
        <begin position="320"/>
        <end position="334"/>
    </location>
</feature>
<evidence type="ECO:0000256" key="1">
    <source>
        <dbReference type="SAM" id="MobiDB-lite"/>
    </source>
</evidence>
<evidence type="ECO:0000259" key="2">
    <source>
        <dbReference type="Pfam" id="PF14309"/>
    </source>
</evidence>
<dbReference type="InterPro" id="IPR032795">
    <property type="entry name" value="DUF3741-assoc"/>
</dbReference>
<feature type="compositionally biased region" description="Polar residues" evidence="1">
    <location>
        <begin position="342"/>
        <end position="353"/>
    </location>
</feature>
<dbReference type="InterPro" id="IPR025486">
    <property type="entry name" value="DUF4378"/>
</dbReference>
<feature type="region of interest" description="Disordered" evidence="1">
    <location>
        <begin position="34"/>
        <end position="53"/>
    </location>
</feature>
<dbReference type="PANTHER" id="PTHR21726">
    <property type="entry name" value="PHOSPHATIDYLINOSITOL N-ACETYLGLUCOSAMINYLTRANSFERASE SUBUNIT P DOWN SYNDROME CRITICAL REGION PROTEIN 5 -RELATED"/>
    <property type="match status" value="1"/>
</dbReference>
<dbReference type="PANTHER" id="PTHR21726:SF29">
    <property type="entry name" value="EXPRESSED PROTEIN"/>
    <property type="match status" value="1"/>
</dbReference>
<evidence type="ECO:0000313" key="4">
    <source>
        <dbReference type="EMBL" id="KVH99802.1"/>
    </source>
</evidence>
<dbReference type="Pfam" id="PF14383">
    <property type="entry name" value="VARLMGL"/>
    <property type="match status" value="1"/>
</dbReference>
<feature type="compositionally biased region" description="Polar residues" evidence="1">
    <location>
        <begin position="273"/>
        <end position="311"/>
    </location>
</feature>